<dbReference type="SMART" id="SM00355">
    <property type="entry name" value="ZnF_C2H2"/>
    <property type="match status" value="1"/>
</dbReference>
<dbReference type="Gene3D" id="3.30.160.60">
    <property type="entry name" value="Classic Zinc Finger"/>
    <property type="match status" value="2"/>
</dbReference>
<dbReference type="GO" id="GO:0008270">
    <property type="term" value="F:zinc ion binding"/>
    <property type="evidence" value="ECO:0007669"/>
    <property type="project" value="UniProtKB-KW"/>
</dbReference>
<protein>
    <submittedName>
        <fullName evidence="9">C2H2-type domain-containing protein</fullName>
    </submittedName>
</protein>
<dbReference type="InterPro" id="IPR013087">
    <property type="entry name" value="Znf_C2H2_type"/>
</dbReference>
<dbReference type="GO" id="GO:0005634">
    <property type="term" value="C:nucleus"/>
    <property type="evidence" value="ECO:0007669"/>
    <property type="project" value="TreeGrafter"/>
</dbReference>
<dbReference type="InterPro" id="IPR050717">
    <property type="entry name" value="C2H2-ZF_Transcription_Reg"/>
</dbReference>
<evidence type="ECO:0000256" key="2">
    <source>
        <dbReference type="ARBA" id="ARBA00022737"/>
    </source>
</evidence>
<keyword evidence="8" id="KW-1185">Reference proteome</keyword>
<feature type="domain" description="C2H2-type" evidence="7">
    <location>
        <begin position="288"/>
        <end position="315"/>
    </location>
</feature>
<dbReference type="GO" id="GO:0000977">
    <property type="term" value="F:RNA polymerase II transcription regulatory region sequence-specific DNA binding"/>
    <property type="evidence" value="ECO:0007669"/>
    <property type="project" value="TreeGrafter"/>
</dbReference>
<evidence type="ECO:0000313" key="9">
    <source>
        <dbReference type="WBParaSite" id="maker-unitig_39750-snap-gene-0.1-mRNA-1"/>
    </source>
</evidence>
<dbReference type="SUPFAM" id="SSF57667">
    <property type="entry name" value="beta-beta-alpha zinc fingers"/>
    <property type="match status" value="1"/>
</dbReference>
<organism evidence="8 9">
    <name type="scientific">Macrostomum lignano</name>
    <dbReference type="NCBI Taxonomy" id="282301"/>
    <lineage>
        <taxon>Eukaryota</taxon>
        <taxon>Metazoa</taxon>
        <taxon>Spiralia</taxon>
        <taxon>Lophotrochozoa</taxon>
        <taxon>Platyhelminthes</taxon>
        <taxon>Rhabditophora</taxon>
        <taxon>Macrostomorpha</taxon>
        <taxon>Macrostomida</taxon>
        <taxon>Macrostomidae</taxon>
        <taxon>Macrostomum</taxon>
    </lineage>
</organism>
<dbReference type="Pfam" id="PF00096">
    <property type="entry name" value="zf-C2H2"/>
    <property type="match status" value="1"/>
</dbReference>
<keyword evidence="4" id="KW-0862">Zinc</keyword>
<evidence type="ECO:0000256" key="1">
    <source>
        <dbReference type="ARBA" id="ARBA00022723"/>
    </source>
</evidence>
<evidence type="ECO:0000256" key="5">
    <source>
        <dbReference type="PROSITE-ProRule" id="PRU00042"/>
    </source>
</evidence>
<keyword evidence="1" id="KW-0479">Metal-binding</keyword>
<evidence type="ECO:0000259" key="7">
    <source>
        <dbReference type="PROSITE" id="PS50157"/>
    </source>
</evidence>
<dbReference type="WBParaSite" id="maker-unitig_39750-snap-gene-0.1-mRNA-1">
    <property type="protein sequence ID" value="maker-unitig_39750-snap-gene-0.1-mRNA-1"/>
    <property type="gene ID" value="maker-unitig_39750-snap-gene-0.1"/>
</dbReference>
<evidence type="ECO:0000256" key="6">
    <source>
        <dbReference type="SAM" id="MobiDB-lite"/>
    </source>
</evidence>
<dbReference type="PROSITE" id="PS50157">
    <property type="entry name" value="ZINC_FINGER_C2H2_2"/>
    <property type="match status" value="1"/>
</dbReference>
<dbReference type="InterPro" id="IPR036236">
    <property type="entry name" value="Znf_C2H2_sf"/>
</dbReference>
<sequence>DSKDEAPRKHNVFLACTIALDTNKRSDRSTFSFYKVKRTGQQLSNCDAGVLAQKKTHTVRELASPAAISDLPTQLRNSPGLRKQSCPKQEINRAASIADSGRLSRPGQPHVTSISELQTGSTIAKKVLRDKLCDLRMALSAEAAEQPPALLLENNGPGLGSRGDSMLETGAALSAEKAIASDQKPAPMELKTAEPTPMDDQENDLEADDDAELMDDDVDELDEEIDEDDAEPVDEGATSDIEERDSSALAMASSFGDNGKGDPMDEEDALSSVASGLATVPEAKKRKFQCQYCGKAFSLMNVLKVHERIHTGERPYVCTICNKAFNQSGEEYLSV</sequence>
<proteinExistence type="predicted"/>
<reference evidence="9" key="1">
    <citation type="submission" date="2016-11" db="UniProtKB">
        <authorList>
            <consortium name="WormBaseParasite"/>
        </authorList>
    </citation>
    <scope>IDENTIFICATION</scope>
</reference>
<dbReference type="AlphaFoldDB" id="A0A1I8FLX9"/>
<keyword evidence="2" id="KW-0677">Repeat</keyword>
<dbReference type="FunFam" id="3.30.160.60:FF:000446">
    <property type="entry name" value="Zinc finger protein"/>
    <property type="match status" value="1"/>
</dbReference>
<dbReference type="Proteomes" id="UP000095280">
    <property type="component" value="Unplaced"/>
</dbReference>
<dbReference type="PROSITE" id="PS00028">
    <property type="entry name" value="ZINC_FINGER_C2H2_1"/>
    <property type="match status" value="1"/>
</dbReference>
<feature type="compositionally biased region" description="Acidic residues" evidence="6">
    <location>
        <begin position="197"/>
        <end position="210"/>
    </location>
</feature>
<keyword evidence="3 5" id="KW-0863">Zinc-finger</keyword>
<dbReference type="GO" id="GO:0000981">
    <property type="term" value="F:DNA-binding transcription factor activity, RNA polymerase II-specific"/>
    <property type="evidence" value="ECO:0007669"/>
    <property type="project" value="TreeGrafter"/>
</dbReference>
<accession>A0A1I8FLX9</accession>
<dbReference type="PANTHER" id="PTHR14196:SF12">
    <property type="entry name" value="ZINC FINGER PROTEIN 208-LIKE"/>
    <property type="match status" value="1"/>
</dbReference>
<feature type="region of interest" description="Disordered" evidence="6">
    <location>
        <begin position="223"/>
        <end position="245"/>
    </location>
</feature>
<evidence type="ECO:0000256" key="3">
    <source>
        <dbReference type="ARBA" id="ARBA00022771"/>
    </source>
</evidence>
<evidence type="ECO:0000256" key="4">
    <source>
        <dbReference type="ARBA" id="ARBA00022833"/>
    </source>
</evidence>
<feature type="region of interest" description="Disordered" evidence="6">
    <location>
        <begin position="178"/>
        <end position="210"/>
    </location>
</feature>
<dbReference type="FunFam" id="3.30.160.60:FF:000425">
    <property type="entry name" value="PLAG1 like zinc finger 1"/>
    <property type="match status" value="1"/>
</dbReference>
<feature type="compositionally biased region" description="Acidic residues" evidence="6">
    <location>
        <begin position="223"/>
        <end position="234"/>
    </location>
</feature>
<evidence type="ECO:0000313" key="8">
    <source>
        <dbReference type="Proteomes" id="UP000095280"/>
    </source>
</evidence>
<name>A0A1I8FLX9_9PLAT</name>
<dbReference type="PANTHER" id="PTHR14196">
    <property type="entry name" value="ODD-SKIPPED - RELATED"/>
    <property type="match status" value="1"/>
</dbReference>